<proteinExistence type="predicted"/>
<evidence type="ECO:0000313" key="2">
    <source>
        <dbReference type="EMBL" id="KAJ5217949.1"/>
    </source>
</evidence>
<name>A0A9W9NDQ7_9EURO</name>
<reference evidence="2" key="2">
    <citation type="journal article" date="2023" name="IMA Fungus">
        <title>Comparative genomic study of the Penicillium genus elucidates a diverse pangenome and 15 lateral gene transfer events.</title>
        <authorList>
            <person name="Petersen C."/>
            <person name="Sorensen T."/>
            <person name="Nielsen M.R."/>
            <person name="Sondergaard T.E."/>
            <person name="Sorensen J.L."/>
            <person name="Fitzpatrick D.A."/>
            <person name="Frisvad J.C."/>
            <person name="Nielsen K.L."/>
        </authorList>
    </citation>
    <scope>NUCLEOTIDE SEQUENCE</scope>
    <source>
        <strain evidence="2">IBT 15544</strain>
    </source>
</reference>
<comment type="caution">
    <text evidence="2">The sequence shown here is derived from an EMBL/GenBank/DDBJ whole genome shotgun (WGS) entry which is preliminary data.</text>
</comment>
<dbReference type="EMBL" id="JAPQKR010000004">
    <property type="protein sequence ID" value="KAJ5217949.1"/>
    <property type="molecule type" value="Genomic_DNA"/>
</dbReference>
<keyword evidence="3" id="KW-1185">Reference proteome</keyword>
<dbReference type="Proteomes" id="UP001150904">
    <property type="component" value="Unassembled WGS sequence"/>
</dbReference>
<evidence type="ECO:0000256" key="1">
    <source>
        <dbReference type="SAM" id="MobiDB-lite"/>
    </source>
</evidence>
<dbReference type="GeneID" id="83174411"/>
<sequence>MEVPIIFPSRTLETRSRRRCLTSPFSVRALETMKLSAPAAISTSRRLTGASAPASVGRGDEPTTRLENDDSYFAGGDRCTTYSATPQYITSTSRVFDPSQESTAYANFDFRDPRAVTLRYAAMGIAETCSWRPPKAVT</sequence>
<organism evidence="2 3">
    <name type="scientific">Penicillium cinerascens</name>
    <dbReference type="NCBI Taxonomy" id="70096"/>
    <lineage>
        <taxon>Eukaryota</taxon>
        <taxon>Fungi</taxon>
        <taxon>Dikarya</taxon>
        <taxon>Ascomycota</taxon>
        <taxon>Pezizomycotina</taxon>
        <taxon>Eurotiomycetes</taxon>
        <taxon>Eurotiomycetidae</taxon>
        <taxon>Eurotiales</taxon>
        <taxon>Aspergillaceae</taxon>
        <taxon>Penicillium</taxon>
    </lineage>
</organism>
<gene>
    <name evidence="2" type="ORF">N7498_000048</name>
</gene>
<protein>
    <submittedName>
        <fullName evidence="2">Uncharacterized protein</fullName>
    </submittedName>
</protein>
<feature type="region of interest" description="Disordered" evidence="1">
    <location>
        <begin position="44"/>
        <end position="72"/>
    </location>
</feature>
<feature type="compositionally biased region" description="Basic and acidic residues" evidence="1">
    <location>
        <begin position="58"/>
        <end position="68"/>
    </location>
</feature>
<dbReference type="RefSeq" id="XP_058312522.1">
    <property type="nucleotide sequence ID" value="XM_058447111.1"/>
</dbReference>
<evidence type="ECO:0000313" key="3">
    <source>
        <dbReference type="Proteomes" id="UP001150904"/>
    </source>
</evidence>
<dbReference type="AlphaFoldDB" id="A0A9W9NDQ7"/>
<reference evidence="2" key="1">
    <citation type="submission" date="2022-12" db="EMBL/GenBank/DDBJ databases">
        <authorList>
            <person name="Petersen C."/>
        </authorList>
    </citation>
    <scope>NUCLEOTIDE SEQUENCE</scope>
    <source>
        <strain evidence="2">IBT 15544</strain>
    </source>
</reference>
<accession>A0A9W9NDQ7</accession>
<dbReference type="OrthoDB" id="10070917at2759"/>